<organism evidence="4">
    <name type="scientific">bioreactor metagenome</name>
    <dbReference type="NCBI Taxonomy" id="1076179"/>
    <lineage>
        <taxon>unclassified sequences</taxon>
        <taxon>metagenomes</taxon>
        <taxon>ecological metagenomes</taxon>
    </lineage>
</organism>
<proteinExistence type="predicted"/>
<gene>
    <name evidence="4" type="ORF">SDC9_45956</name>
</gene>
<feature type="transmembrane region" description="Helical" evidence="2">
    <location>
        <begin position="466"/>
        <end position="487"/>
    </location>
</feature>
<feature type="region of interest" description="Disordered" evidence="1">
    <location>
        <begin position="389"/>
        <end position="429"/>
    </location>
</feature>
<reference evidence="4" key="1">
    <citation type="submission" date="2019-08" db="EMBL/GenBank/DDBJ databases">
        <authorList>
            <person name="Kucharzyk K."/>
            <person name="Murdoch R.W."/>
            <person name="Higgins S."/>
            <person name="Loffler F."/>
        </authorList>
    </citation>
    <scope>NUCLEOTIDE SEQUENCE</scope>
</reference>
<feature type="domain" description="Bacterial repeat" evidence="3">
    <location>
        <begin position="233"/>
        <end position="283"/>
    </location>
</feature>
<feature type="domain" description="Bacterial repeat" evidence="3">
    <location>
        <begin position="317"/>
        <end position="369"/>
    </location>
</feature>
<feature type="domain" description="Bacterial repeat" evidence="3">
    <location>
        <begin position="148"/>
        <end position="199"/>
    </location>
</feature>
<dbReference type="AlphaFoldDB" id="A0A644W7I3"/>
<evidence type="ECO:0000259" key="3">
    <source>
        <dbReference type="Pfam" id="PF18998"/>
    </source>
</evidence>
<dbReference type="EMBL" id="VSSQ01000685">
    <property type="protein sequence ID" value="MPL99735.1"/>
    <property type="molecule type" value="Genomic_DNA"/>
</dbReference>
<name>A0A644W7I3_9ZZZZ</name>
<dbReference type="Pfam" id="PF18998">
    <property type="entry name" value="Flg_new_2"/>
    <property type="match status" value="3"/>
</dbReference>
<protein>
    <recommendedName>
        <fullName evidence="3">Bacterial repeat domain-containing protein</fullName>
    </recommendedName>
</protein>
<evidence type="ECO:0000256" key="2">
    <source>
        <dbReference type="SAM" id="Phobius"/>
    </source>
</evidence>
<dbReference type="InterPro" id="IPR044060">
    <property type="entry name" value="Bacterial_rp_domain"/>
</dbReference>
<evidence type="ECO:0000313" key="4">
    <source>
        <dbReference type="EMBL" id="MPL99735.1"/>
    </source>
</evidence>
<accession>A0A644W7I3</accession>
<keyword evidence="2" id="KW-1133">Transmembrane helix</keyword>
<evidence type="ECO:0000256" key="1">
    <source>
        <dbReference type="SAM" id="MobiDB-lite"/>
    </source>
</evidence>
<keyword evidence="2" id="KW-0472">Membrane</keyword>
<sequence>MKKTLALLLMVVMILGLLPMTAFAADGDITVDFDSYTRVESCNTTTFDVENCNYIVAFKGNNYVVWTLETLDSKEKDSFIASFAAAADEANFQNIDKSGKNITFIYGSGDTATCDGMYIDGSTLGFDSTSKWSQYAYGYYTISVAVTYTVTTGIDNDGTITETASYNEGTDVTIEYEAADGYYIASVTVDGGTPDVNTDQRVTADSKQFLDIGADHSVVVTTVLKTVPAVTHTVTTGIDNDGTITETASYNEGTDVTIEYEAADGYYIASVTVDGGTPDVNTDQRVTADSKQFLDIGADHSVVVTTALKTVQVTTYNVTTQISHGTITPSASYNAGTSVSINYSAANGYYITSVTVDGGTPFTNTDKSVTTGSQQFDDIDADHSVVVTTARKSSGGNSDDGGDDSSTPTETDLGDTSVPLASAPPVEEPVQVAPVQEEPVIAEVEVPLGNLPQTGTTQTADALKPMWAVTMMALAFSIASAGLTISFGRKKEDEKENSFSSEK</sequence>
<keyword evidence="2" id="KW-0812">Transmembrane</keyword>
<comment type="caution">
    <text evidence="4">The sequence shown here is derived from an EMBL/GenBank/DDBJ whole genome shotgun (WGS) entry which is preliminary data.</text>
</comment>